<sequence length="135" mass="15030">MLLYKQKKNQGNKGGNRLLITVTVLGSPGPLRFVVKEEELVESVVDMVLKSYHKEGRVPVLGSDLNSFVLYSPNNNIEALRPLDTIGSFGVRNFSLCKKPQKAIDDGKSPVMSRKTSSSWKSWLNKSLNLKISSH</sequence>
<gene>
    <name evidence="2" type="ORF">LIER_20569</name>
</gene>
<evidence type="ECO:0000259" key="1">
    <source>
        <dbReference type="Pfam" id="PF23156"/>
    </source>
</evidence>
<dbReference type="AlphaFoldDB" id="A0AAV3QM00"/>
<proteinExistence type="predicted"/>
<accession>A0AAV3QM00</accession>
<dbReference type="Proteomes" id="UP001454036">
    <property type="component" value="Unassembled WGS sequence"/>
</dbReference>
<protein>
    <recommendedName>
        <fullName evidence="1">DUF7054 domain-containing protein</fullName>
    </recommendedName>
</protein>
<keyword evidence="3" id="KW-1185">Reference proteome</keyword>
<feature type="domain" description="DUF7054" evidence="1">
    <location>
        <begin position="16"/>
        <end position="97"/>
    </location>
</feature>
<dbReference type="Pfam" id="PF23156">
    <property type="entry name" value="DUF7054"/>
    <property type="match status" value="1"/>
</dbReference>
<evidence type="ECO:0000313" key="2">
    <source>
        <dbReference type="EMBL" id="GAA0165074.1"/>
    </source>
</evidence>
<evidence type="ECO:0000313" key="3">
    <source>
        <dbReference type="Proteomes" id="UP001454036"/>
    </source>
</evidence>
<dbReference type="InterPro" id="IPR055482">
    <property type="entry name" value="DUF7054"/>
</dbReference>
<reference evidence="2 3" key="1">
    <citation type="submission" date="2024-01" db="EMBL/GenBank/DDBJ databases">
        <title>The complete chloroplast genome sequence of Lithospermum erythrorhizon: insights into the phylogenetic relationship among Boraginaceae species and the maternal lineages of purple gromwells.</title>
        <authorList>
            <person name="Okada T."/>
            <person name="Watanabe K."/>
        </authorList>
    </citation>
    <scope>NUCLEOTIDE SEQUENCE [LARGE SCALE GENOMIC DNA]</scope>
</reference>
<dbReference type="InterPro" id="IPR040358">
    <property type="entry name" value="At4g22758-like"/>
</dbReference>
<comment type="caution">
    <text evidence="2">The sequence shown here is derived from an EMBL/GenBank/DDBJ whole genome shotgun (WGS) entry which is preliminary data.</text>
</comment>
<organism evidence="2 3">
    <name type="scientific">Lithospermum erythrorhizon</name>
    <name type="common">Purple gromwell</name>
    <name type="synonym">Lithospermum officinale var. erythrorhizon</name>
    <dbReference type="NCBI Taxonomy" id="34254"/>
    <lineage>
        <taxon>Eukaryota</taxon>
        <taxon>Viridiplantae</taxon>
        <taxon>Streptophyta</taxon>
        <taxon>Embryophyta</taxon>
        <taxon>Tracheophyta</taxon>
        <taxon>Spermatophyta</taxon>
        <taxon>Magnoliopsida</taxon>
        <taxon>eudicotyledons</taxon>
        <taxon>Gunneridae</taxon>
        <taxon>Pentapetalae</taxon>
        <taxon>asterids</taxon>
        <taxon>lamiids</taxon>
        <taxon>Boraginales</taxon>
        <taxon>Boraginaceae</taxon>
        <taxon>Boraginoideae</taxon>
        <taxon>Lithospermeae</taxon>
        <taxon>Lithospermum</taxon>
    </lineage>
</organism>
<dbReference type="EMBL" id="BAABME010005245">
    <property type="protein sequence ID" value="GAA0165074.1"/>
    <property type="molecule type" value="Genomic_DNA"/>
</dbReference>
<dbReference type="PANTHER" id="PTHR33270:SF18">
    <property type="entry name" value="OS02G0324700 PROTEIN"/>
    <property type="match status" value="1"/>
</dbReference>
<dbReference type="PANTHER" id="PTHR33270">
    <property type="entry name" value="BNAC05G50380D PROTEIN"/>
    <property type="match status" value="1"/>
</dbReference>
<name>A0AAV3QM00_LITER</name>